<dbReference type="Proteomes" id="UP000292447">
    <property type="component" value="Chromosome V"/>
</dbReference>
<gene>
    <name evidence="2" type="ORF">METSCH_E05680</name>
</gene>
<dbReference type="EMBL" id="CP034460">
    <property type="protein sequence ID" value="QBM90321.1"/>
    <property type="molecule type" value="Genomic_DNA"/>
</dbReference>
<evidence type="ECO:0000313" key="2">
    <source>
        <dbReference type="EMBL" id="QBM90321.1"/>
    </source>
</evidence>
<feature type="signal peptide" evidence="1">
    <location>
        <begin position="1"/>
        <end position="22"/>
    </location>
</feature>
<protein>
    <submittedName>
        <fullName evidence="2">Uncharacterized protein</fullName>
    </submittedName>
</protein>
<feature type="chain" id="PRO_5020987517" evidence="1">
    <location>
        <begin position="23"/>
        <end position="248"/>
    </location>
</feature>
<keyword evidence="3" id="KW-1185">Reference proteome</keyword>
<reference evidence="3" key="1">
    <citation type="submission" date="2019-03" db="EMBL/GenBank/DDBJ databases">
        <title>Snf2 controls pulcherriminic acid biosynthesis and connects pigmentation and antifungal activity of the yeast Metschnikowia pulcherrima.</title>
        <authorList>
            <person name="Gore-Lloyd D."/>
            <person name="Sumann I."/>
            <person name="Brachmann A.O."/>
            <person name="Schneeberger K."/>
            <person name="Ortiz-Merino R.A."/>
            <person name="Moreno-Beltran M."/>
            <person name="Schlaefli M."/>
            <person name="Kirner P."/>
            <person name="Santos Kron A."/>
            <person name="Wolfe K.H."/>
            <person name="Piel J."/>
            <person name="Ahrens C.H."/>
            <person name="Henk D."/>
            <person name="Freimoser F.M."/>
        </authorList>
    </citation>
    <scope>NUCLEOTIDE SEQUENCE [LARGE SCALE GENOMIC DNA]</scope>
    <source>
        <strain evidence="3">APC 1.2</strain>
    </source>
</reference>
<accession>A0A4P6XW50</accession>
<proteinExistence type="predicted"/>
<sequence length="248" mass="28520">MNHVFLLLASTFLLSFIGSAHVKRTVPIGLRGTEIPKSHTLVSQVQQARNDTESRKTQLRRLKKLEKLTTNAQGVSLLKVKMRLFVRLVKASVLDSRFDATGFSWLIAQLYGQLRTIYYLADLFAPLKEKDLAQMHYATYVYHLVDESANLLWLYSSKSGPAQKGVCRMVRLNLRLLHFFDSHGKPRLKQQNYKLMVIRFANRKKDWETAFYRLKNVPVATCLDFDIQLSRANESLRSLASKIPGFSI</sequence>
<keyword evidence="1" id="KW-0732">Signal</keyword>
<name>A0A4P6XW50_9ASCO</name>
<dbReference type="AlphaFoldDB" id="A0A4P6XW50"/>
<organism evidence="2 3">
    <name type="scientific">Metschnikowia aff. pulcherrima</name>
    <dbReference type="NCBI Taxonomy" id="2163413"/>
    <lineage>
        <taxon>Eukaryota</taxon>
        <taxon>Fungi</taxon>
        <taxon>Dikarya</taxon>
        <taxon>Ascomycota</taxon>
        <taxon>Saccharomycotina</taxon>
        <taxon>Pichiomycetes</taxon>
        <taxon>Metschnikowiaceae</taxon>
        <taxon>Metschnikowia</taxon>
    </lineage>
</organism>
<evidence type="ECO:0000313" key="3">
    <source>
        <dbReference type="Proteomes" id="UP000292447"/>
    </source>
</evidence>
<evidence type="ECO:0000256" key="1">
    <source>
        <dbReference type="SAM" id="SignalP"/>
    </source>
</evidence>